<evidence type="ECO:0000313" key="18">
    <source>
        <dbReference type="Proteomes" id="UP000824128"/>
    </source>
</evidence>
<dbReference type="Gene3D" id="3.40.50.620">
    <property type="entry name" value="HUPs"/>
    <property type="match status" value="1"/>
</dbReference>
<organism evidence="17 18">
    <name type="scientific">Candidatus Aphodomorpha intestinavium</name>
    <dbReference type="NCBI Taxonomy" id="2840672"/>
    <lineage>
        <taxon>Bacteria</taxon>
        <taxon>Bacillati</taxon>
        <taxon>Bacillota</taxon>
        <taxon>Clostridia</taxon>
        <taxon>Eubacteriales</taxon>
        <taxon>Candidatus Aphodomorpha</taxon>
    </lineage>
</organism>
<evidence type="ECO:0000256" key="7">
    <source>
        <dbReference type="ARBA" id="ARBA00022695"/>
    </source>
</evidence>
<dbReference type="InterPro" id="IPR023468">
    <property type="entry name" value="Riboflavin_kinase"/>
</dbReference>
<evidence type="ECO:0000256" key="1">
    <source>
        <dbReference type="ARBA" id="ARBA00002121"/>
    </source>
</evidence>
<dbReference type="InterPro" id="IPR014729">
    <property type="entry name" value="Rossmann-like_a/b/a_fold"/>
</dbReference>
<evidence type="ECO:0000256" key="11">
    <source>
        <dbReference type="ARBA" id="ARBA00022840"/>
    </source>
</evidence>
<evidence type="ECO:0000256" key="14">
    <source>
        <dbReference type="ARBA" id="ARBA00049494"/>
    </source>
</evidence>
<keyword evidence="11 15" id="KW-0067">ATP-binding</keyword>
<comment type="pathway">
    <text evidence="2 15">Cofactor biosynthesis; FAD biosynthesis; FAD from FMN: step 1/1.</text>
</comment>
<keyword evidence="10 15" id="KW-0274">FAD</keyword>
<dbReference type="GO" id="GO:0006747">
    <property type="term" value="P:FAD biosynthetic process"/>
    <property type="evidence" value="ECO:0007669"/>
    <property type="project" value="UniProtKB-UniRule"/>
</dbReference>
<dbReference type="Gene3D" id="2.40.30.30">
    <property type="entry name" value="Riboflavin kinase-like"/>
    <property type="match status" value="1"/>
</dbReference>
<dbReference type="CDD" id="cd02064">
    <property type="entry name" value="FAD_synthetase_N"/>
    <property type="match status" value="1"/>
</dbReference>
<dbReference type="InterPro" id="IPR023465">
    <property type="entry name" value="Riboflavin_kinase_dom_sf"/>
</dbReference>
<dbReference type="NCBIfam" id="NF004162">
    <property type="entry name" value="PRK05627.1-5"/>
    <property type="match status" value="1"/>
</dbReference>
<evidence type="ECO:0000313" key="17">
    <source>
        <dbReference type="EMBL" id="HIU94213.1"/>
    </source>
</evidence>
<keyword evidence="5 15" id="KW-0288">FMN</keyword>
<dbReference type="EC" id="2.7.7.2" evidence="15"/>
<dbReference type="InterPro" id="IPR015865">
    <property type="entry name" value="Riboflavin_kinase_bac/euk"/>
</dbReference>
<reference evidence="17" key="2">
    <citation type="journal article" date="2021" name="PeerJ">
        <title>Extensive microbial diversity within the chicken gut microbiome revealed by metagenomics and culture.</title>
        <authorList>
            <person name="Gilroy R."/>
            <person name="Ravi A."/>
            <person name="Getino M."/>
            <person name="Pursley I."/>
            <person name="Horton D.L."/>
            <person name="Alikhan N.F."/>
            <person name="Baker D."/>
            <person name="Gharbi K."/>
            <person name="Hall N."/>
            <person name="Watson M."/>
            <person name="Adriaenssens E.M."/>
            <person name="Foster-Nyarko E."/>
            <person name="Jarju S."/>
            <person name="Secka A."/>
            <person name="Antonio M."/>
            <person name="Oren A."/>
            <person name="Chaudhuri R.R."/>
            <person name="La Ragione R."/>
            <person name="Hildebrand F."/>
            <person name="Pallen M.J."/>
        </authorList>
    </citation>
    <scope>NUCLEOTIDE SEQUENCE</scope>
    <source>
        <strain evidence="17">ChiGjej2B2-16831</strain>
    </source>
</reference>
<keyword evidence="12" id="KW-0511">Multifunctional enzyme</keyword>
<dbReference type="InterPro" id="IPR015864">
    <property type="entry name" value="FAD_synthase"/>
</dbReference>
<dbReference type="EC" id="2.7.1.26" evidence="15"/>
<dbReference type="Proteomes" id="UP000824128">
    <property type="component" value="Unassembled WGS sequence"/>
</dbReference>
<evidence type="ECO:0000256" key="13">
    <source>
        <dbReference type="ARBA" id="ARBA00047880"/>
    </source>
</evidence>
<evidence type="ECO:0000256" key="8">
    <source>
        <dbReference type="ARBA" id="ARBA00022741"/>
    </source>
</evidence>
<keyword evidence="9 15" id="KW-0418">Kinase</keyword>
<dbReference type="GO" id="GO:0005524">
    <property type="term" value="F:ATP binding"/>
    <property type="evidence" value="ECO:0007669"/>
    <property type="project" value="UniProtKB-UniRule"/>
</dbReference>
<evidence type="ECO:0000259" key="16">
    <source>
        <dbReference type="SMART" id="SM00904"/>
    </source>
</evidence>
<proteinExistence type="inferred from homology"/>
<evidence type="ECO:0000256" key="10">
    <source>
        <dbReference type="ARBA" id="ARBA00022827"/>
    </source>
</evidence>
<name>A0A9D1N2V8_9FIRM</name>
<evidence type="ECO:0000256" key="6">
    <source>
        <dbReference type="ARBA" id="ARBA00022679"/>
    </source>
</evidence>
<comment type="function">
    <text evidence="1">Catalyzes the phosphorylation of riboflavin to FMN followed by the adenylation of FMN to FAD.</text>
</comment>
<gene>
    <name evidence="17" type="ORF">IAD24_03555</name>
</gene>
<evidence type="ECO:0000256" key="5">
    <source>
        <dbReference type="ARBA" id="ARBA00022643"/>
    </source>
</evidence>
<feature type="domain" description="Riboflavin kinase" evidence="16">
    <location>
        <begin position="172"/>
        <end position="296"/>
    </location>
</feature>
<evidence type="ECO:0000256" key="15">
    <source>
        <dbReference type="PIRNR" id="PIRNR004491"/>
    </source>
</evidence>
<comment type="pathway">
    <text evidence="3 15">Cofactor biosynthesis; FMN biosynthesis; FMN from riboflavin (ATP route): step 1/1.</text>
</comment>
<comment type="similarity">
    <text evidence="15">Belongs to the ribF family.</text>
</comment>
<comment type="caution">
    <text evidence="17">The sequence shown here is derived from an EMBL/GenBank/DDBJ whole genome shotgun (WGS) entry which is preliminary data.</text>
</comment>
<dbReference type="FunFam" id="2.40.30.30:FF:000003">
    <property type="entry name" value="Riboflavin biosynthesis protein"/>
    <property type="match status" value="1"/>
</dbReference>
<dbReference type="EMBL" id="DVNZ01000114">
    <property type="protein sequence ID" value="HIU94213.1"/>
    <property type="molecule type" value="Genomic_DNA"/>
</dbReference>
<dbReference type="PANTHER" id="PTHR22749:SF6">
    <property type="entry name" value="RIBOFLAVIN KINASE"/>
    <property type="match status" value="1"/>
</dbReference>
<evidence type="ECO:0000256" key="4">
    <source>
        <dbReference type="ARBA" id="ARBA00022630"/>
    </source>
</evidence>
<dbReference type="SUPFAM" id="SSF52374">
    <property type="entry name" value="Nucleotidylyl transferase"/>
    <property type="match status" value="1"/>
</dbReference>
<dbReference type="GO" id="GO:0003919">
    <property type="term" value="F:FMN adenylyltransferase activity"/>
    <property type="evidence" value="ECO:0007669"/>
    <property type="project" value="UniProtKB-UniRule"/>
</dbReference>
<dbReference type="SUPFAM" id="SSF82114">
    <property type="entry name" value="Riboflavin kinase-like"/>
    <property type="match status" value="1"/>
</dbReference>
<dbReference type="PIRSF" id="PIRSF004491">
    <property type="entry name" value="FAD_Synth"/>
    <property type="match status" value="1"/>
</dbReference>
<dbReference type="GO" id="GO:0009231">
    <property type="term" value="P:riboflavin biosynthetic process"/>
    <property type="evidence" value="ECO:0007669"/>
    <property type="project" value="InterPro"/>
</dbReference>
<dbReference type="SMART" id="SM00904">
    <property type="entry name" value="Flavokinase"/>
    <property type="match status" value="1"/>
</dbReference>
<dbReference type="PANTHER" id="PTHR22749">
    <property type="entry name" value="RIBOFLAVIN KINASE/FMN ADENYLYLTRANSFERASE"/>
    <property type="match status" value="1"/>
</dbReference>
<accession>A0A9D1N2V8</accession>
<comment type="catalytic activity">
    <reaction evidence="14 15">
        <text>FMN + ATP + H(+) = FAD + diphosphate</text>
        <dbReference type="Rhea" id="RHEA:17237"/>
        <dbReference type="ChEBI" id="CHEBI:15378"/>
        <dbReference type="ChEBI" id="CHEBI:30616"/>
        <dbReference type="ChEBI" id="CHEBI:33019"/>
        <dbReference type="ChEBI" id="CHEBI:57692"/>
        <dbReference type="ChEBI" id="CHEBI:58210"/>
        <dbReference type="EC" id="2.7.7.2"/>
    </reaction>
</comment>
<evidence type="ECO:0000256" key="2">
    <source>
        <dbReference type="ARBA" id="ARBA00004726"/>
    </source>
</evidence>
<sequence length="297" mass="32195">MDEKRVRAVVALGMFDGVHIGHQRLLSETAALAGRLHAAAVACTFENHPLSVLGGRPRLLTDAAQRRELLLAAGMDQVRMERFDAALAHSTPERFVEHLASLWTLAGVVVGYNYTFGERACGTPETLRALGAQRGFAVAVLPPVSVGDEPVSSTRIRLLLEREGDVRRAAALLGRPYRLSGRVIPNRQNGRRFGFPTANIAAAQDAVLPLSGVYATRALAGGRWRPAVTNVGTNPTVHGDHVTVETHVLDFAGDLYGEALSVDFIERLRGERRFDSEQELVARIARDAARARELLGG</sequence>
<protein>
    <recommendedName>
        <fullName evidence="15">Riboflavin biosynthesis protein</fullName>
    </recommendedName>
    <domain>
        <recommendedName>
            <fullName evidence="15">Riboflavin kinase</fullName>
            <ecNumber evidence="15">2.7.1.26</ecNumber>
        </recommendedName>
        <alternativeName>
            <fullName evidence="15">Flavokinase</fullName>
        </alternativeName>
    </domain>
    <domain>
        <recommendedName>
            <fullName evidence="15">FMN adenylyltransferase</fullName>
            <ecNumber evidence="15">2.7.7.2</ecNumber>
        </recommendedName>
        <alternativeName>
            <fullName evidence="15">FAD pyrophosphorylase</fullName>
        </alternativeName>
        <alternativeName>
            <fullName evidence="15">FAD synthase</fullName>
        </alternativeName>
    </domain>
</protein>
<dbReference type="AlphaFoldDB" id="A0A9D1N2V8"/>
<dbReference type="Pfam" id="PF01687">
    <property type="entry name" value="Flavokinase"/>
    <property type="match status" value="1"/>
</dbReference>
<evidence type="ECO:0000256" key="3">
    <source>
        <dbReference type="ARBA" id="ARBA00005201"/>
    </source>
</evidence>
<dbReference type="Pfam" id="PF06574">
    <property type="entry name" value="FAD_syn"/>
    <property type="match status" value="1"/>
</dbReference>
<keyword evidence="8 15" id="KW-0547">Nucleotide-binding</keyword>
<keyword evidence="6 15" id="KW-0808">Transferase</keyword>
<evidence type="ECO:0000256" key="9">
    <source>
        <dbReference type="ARBA" id="ARBA00022777"/>
    </source>
</evidence>
<dbReference type="GO" id="GO:0008531">
    <property type="term" value="F:riboflavin kinase activity"/>
    <property type="evidence" value="ECO:0007669"/>
    <property type="project" value="UniProtKB-UniRule"/>
</dbReference>
<keyword evidence="4 15" id="KW-0285">Flavoprotein</keyword>
<reference evidence="17" key="1">
    <citation type="submission" date="2020-10" db="EMBL/GenBank/DDBJ databases">
        <authorList>
            <person name="Gilroy R."/>
        </authorList>
    </citation>
    <scope>NUCLEOTIDE SEQUENCE</scope>
    <source>
        <strain evidence="17">ChiGjej2B2-16831</strain>
    </source>
</reference>
<comment type="catalytic activity">
    <reaction evidence="13 15">
        <text>riboflavin + ATP = FMN + ADP + H(+)</text>
        <dbReference type="Rhea" id="RHEA:14357"/>
        <dbReference type="ChEBI" id="CHEBI:15378"/>
        <dbReference type="ChEBI" id="CHEBI:30616"/>
        <dbReference type="ChEBI" id="CHEBI:57986"/>
        <dbReference type="ChEBI" id="CHEBI:58210"/>
        <dbReference type="ChEBI" id="CHEBI:456216"/>
        <dbReference type="EC" id="2.7.1.26"/>
    </reaction>
</comment>
<keyword evidence="7 15" id="KW-0548">Nucleotidyltransferase</keyword>
<dbReference type="GO" id="GO:0009398">
    <property type="term" value="P:FMN biosynthetic process"/>
    <property type="evidence" value="ECO:0007669"/>
    <property type="project" value="UniProtKB-UniRule"/>
</dbReference>
<dbReference type="InterPro" id="IPR002606">
    <property type="entry name" value="Riboflavin_kinase_bac"/>
</dbReference>
<evidence type="ECO:0000256" key="12">
    <source>
        <dbReference type="ARBA" id="ARBA00023268"/>
    </source>
</evidence>
<dbReference type="NCBIfam" id="TIGR00083">
    <property type="entry name" value="ribF"/>
    <property type="match status" value="1"/>
</dbReference>